<dbReference type="Proteomes" id="UP001500908">
    <property type="component" value="Unassembled WGS sequence"/>
</dbReference>
<gene>
    <name evidence="1" type="ORF">GCM10022402_42880</name>
</gene>
<protein>
    <submittedName>
        <fullName evidence="1">Uncharacterized protein</fullName>
    </submittedName>
</protein>
<accession>A0ABP7GGJ8</accession>
<reference evidence="2" key="1">
    <citation type="journal article" date="2019" name="Int. J. Syst. Evol. Microbiol.">
        <title>The Global Catalogue of Microorganisms (GCM) 10K type strain sequencing project: providing services to taxonomists for standard genome sequencing and annotation.</title>
        <authorList>
            <consortium name="The Broad Institute Genomics Platform"/>
            <consortium name="The Broad Institute Genome Sequencing Center for Infectious Disease"/>
            <person name="Wu L."/>
            <person name="Ma J."/>
        </authorList>
    </citation>
    <scope>NUCLEOTIDE SEQUENCE [LARGE SCALE GENOMIC DNA]</scope>
    <source>
        <strain evidence="2">JCM 17137</strain>
    </source>
</reference>
<proteinExistence type="predicted"/>
<sequence length="134" mass="14542">MDALTAAATVGLHTVQGARPTPEGIEGDYQPSVTMVDCFVVNLQLAQVLMYEMDGIRRSDSNTLWMLNTVLEAQHPHRSTAPPLRAHTNVTNKHLLTLRGDTWRNVDLAGTLAGVELRCSFAHQLPASAVPITG</sequence>
<name>A0ABP7GGJ8_9ACTN</name>
<dbReference type="InterPro" id="IPR008799">
    <property type="entry name" value="Pseudomon_AvrD"/>
</dbReference>
<keyword evidence="2" id="KW-1185">Reference proteome</keyword>
<comment type="caution">
    <text evidence="1">The sequence shown here is derived from an EMBL/GenBank/DDBJ whole genome shotgun (WGS) entry which is preliminary data.</text>
</comment>
<dbReference type="EMBL" id="BAABDD010000031">
    <property type="protein sequence ID" value="GAA3760406.1"/>
    <property type="molecule type" value="Genomic_DNA"/>
</dbReference>
<evidence type="ECO:0000313" key="1">
    <source>
        <dbReference type="EMBL" id="GAA3760406.1"/>
    </source>
</evidence>
<dbReference type="Pfam" id="PF05655">
    <property type="entry name" value="AvrD"/>
    <property type="match status" value="1"/>
</dbReference>
<organism evidence="1 2">
    <name type="scientific">Salinactinospora qingdaonensis</name>
    <dbReference type="NCBI Taxonomy" id="702744"/>
    <lineage>
        <taxon>Bacteria</taxon>
        <taxon>Bacillati</taxon>
        <taxon>Actinomycetota</taxon>
        <taxon>Actinomycetes</taxon>
        <taxon>Streptosporangiales</taxon>
        <taxon>Nocardiopsidaceae</taxon>
        <taxon>Salinactinospora</taxon>
    </lineage>
</organism>
<evidence type="ECO:0000313" key="2">
    <source>
        <dbReference type="Proteomes" id="UP001500908"/>
    </source>
</evidence>